<dbReference type="Proteomes" id="UP000805614">
    <property type="component" value="Unassembled WGS sequence"/>
</dbReference>
<dbReference type="PANTHER" id="PTHR34599">
    <property type="entry name" value="PEROXIDASE-RELATED"/>
    <property type="match status" value="1"/>
</dbReference>
<feature type="domain" description="DUF6851" evidence="2">
    <location>
        <begin position="60"/>
        <end position="200"/>
    </location>
</feature>
<dbReference type="CDD" id="cd03398">
    <property type="entry name" value="PAP2_haloperoxidase"/>
    <property type="match status" value="1"/>
</dbReference>
<keyword evidence="5" id="KW-1185">Reference proteome</keyword>
<dbReference type="Gene3D" id="1.20.144.10">
    <property type="entry name" value="Phosphatidic acid phosphatase type 2/haloperoxidase"/>
    <property type="match status" value="1"/>
</dbReference>
<feature type="chain" id="PRO_5046029214" evidence="1">
    <location>
        <begin position="22"/>
        <end position="492"/>
    </location>
</feature>
<comment type="caution">
    <text evidence="4">The sequence shown here is derived from an EMBL/GenBank/DDBJ whole genome shotgun (WGS) entry which is preliminary data.</text>
</comment>
<keyword evidence="1" id="KW-0732">Signal</keyword>
<dbReference type="InterPro" id="IPR036938">
    <property type="entry name" value="PAP2/HPO_sf"/>
</dbReference>
<gene>
    <name evidence="4" type="ORF">HKK74_18140</name>
</gene>
<dbReference type="InterPro" id="IPR016119">
    <property type="entry name" value="Br/Cl_peroxidase_C"/>
</dbReference>
<evidence type="ECO:0000313" key="4">
    <source>
        <dbReference type="EMBL" id="MBC6467400.1"/>
    </source>
</evidence>
<reference evidence="4 5" key="1">
    <citation type="submission" date="2020-06" db="EMBL/GenBank/DDBJ databases">
        <title>Actinomadura xiongansis sp. nov., isolated from soil of Baiyangdian.</title>
        <authorList>
            <person name="Zhang X."/>
        </authorList>
    </citation>
    <scope>NUCLEOTIDE SEQUENCE [LARGE SCALE GENOMIC DNA]</scope>
    <source>
        <strain evidence="4 5">HBUM206468</strain>
    </source>
</reference>
<evidence type="ECO:0000256" key="1">
    <source>
        <dbReference type="SAM" id="SignalP"/>
    </source>
</evidence>
<proteinExistence type="predicted"/>
<dbReference type="SUPFAM" id="SSF48317">
    <property type="entry name" value="Acid phosphatase/Vanadium-dependent haloperoxidase"/>
    <property type="match status" value="1"/>
</dbReference>
<organism evidence="4 5">
    <name type="scientific">Actinomadura alba</name>
    <dbReference type="NCBI Taxonomy" id="406431"/>
    <lineage>
        <taxon>Bacteria</taxon>
        <taxon>Bacillati</taxon>
        <taxon>Actinomycetota</taxon>
        <taxon>Actinomycetes</taxon>
        <taxon>Streptosporangiales</taxon>
        <taxon>Thermomonosporaceae</taxon>
        <taxon>Actinomadura</taxon>
    </lineage>
</organism>
<dbReference type="InterPro" id="IPR055161">
    <property type="entry name" value="NapH1-like_2nd"/>
</dbReference>
<dbReference type="PANTHER" id="PTHR34599:SF2">
    <property type="entry name" value="TRAF-TYPE DOMAIN-CONTAINING PROTEIN"/>
    <property type="match status" value="1"/>
</dbReference>
<dbReference type="EMBL" id="JABVEC010000012">
    <property type="protein sequence ID" value="MBC6467400.1"/>
    <property type="molecule type" value="Genomic_DNA"/>
</dbReference>
<dbReference type="Pfam" id="PF21167">
    <property type="entry name" value="DUF6851"/>
    <property type="match status" value="1"/>
</dbReference>
<dbReference type="Gene3D" id="1.10.606.10">
    <property type="entry name" value="Vanadium-containing Chloroperoxidase, domain 2"/>
    <property type="match status" value="1"/>
</dbReference>
<dbReference type="RefSeq" id="WP_187244395.1">
    <property type="nucleotide sequence ID" value="NZ_BAAAOK010000005.1"/>
</dbReference>
<name>A0ABR7LRM1_9ACTN</name>
<feature type="signal peptide" evidence="1">
    <location>
        <begin position="1"/>
        <end position="21"/>
    </location>
</feature>
<accession>A0ABR7LRM1</accession>
<feature type="domain" description="Vanadium-dependent haloperoxidase NapH1-like second helical-bundle" evidence="3">
    <location>
        <begin position="307"/>
        <end position="469"/>
    </location>
</feature>
<dbReference type="Pfam" id="PF22778">
    <property type="entry name" value="VCPO_2nd"/>
    <property type="match status" value="1"/>
</dbReference>
<evidence type="ECO:0000313" key="5">
    <source>
        <dbReference type="Proteomes" id="UP000805614"/>
    </source>
</evidence>
<sequence>MATAAILALGVATPATVPAHAQQPSDRRGDNVVIRWNNAGLDAVINSHLGPPMVARALAILHTCIYDAWAAYDRRAAGTQLGTELRQPPRERTPRNKDEAISFAAYTAAVDIWPELRPRFDTLMAELGYSKPRSKRAKAVGVRACRAVLGYRHTDGSNQLGDLAEGAYSDYTNYAPVNKPMRVDQPLDLRTVKNPNRWQPLIYVDQNGDQKTQAYMGPHMGNVTPFAMTSWDQFKMPPPARFGSREYVKQARALVDYAANLTDRQKVITEYWADEGPGFVSPPGTWSRISQFVSRRDRHNVDQDAKMFFAVNNAIFDASTATWGMKRHYDYVRPITAIRYLYHGKKILSWPEAGRPPKRIDGAEWWPYQPIFFATPAFAEYVSGHSAFGAAAAQALKSFTGSDRYGDSATVRAGSSRVEPGLSPRRDITLSWRTFTEAAAENGISREYGGLHFRDGVASGLSLGRKAGAAVFFKSTLLFAGVEVPPINAAQP</sequence>
<evidence type="ECO:0000259" key="3">
    <source>
        <dbReference type="Pfam" id="PF22778"/>
    </source>
</evidence>
<protein>
    <submittedName>
        <fullName evidence="4">Phosphatase PAP2 family protein</fullName>
    </submittedName>
</protein>
<dbReference type="InterPro" id="IPR052559">
    <property type="entry name" value="V-haloperoxidase"/>
</dbReference>
<dbReference type="InterPro" id="IPR049283">
    <property type="entry name" value="DUF6851"/>
</dbReference>
<evidence type="ECO:0000259" key="2">
    <source>
        <dbReference type="Pfam" id="PF21167"/>
    </source>
</evidence>